<proteinExistence type="inferred from homology"/>
<dbReference type="GO" id="GO:0004832">
    <property type="term" value="F:valine-tRNA ligase activity"/>
    <property type="evidence" value="ECO:0007669"/>
    <property type="project" value="UniProtKB-EC"/>
</dbReference>
<dbReference type="OrthoDB" id="6364597at2759"/>
<name>A0A7R8WB13_9CRUS</name>
<dbReference type="GO" id="GO:0006438">
    <property type="term" value="P:valyl-tRNA aminoacylation"/>
    <property type="evidence" value="ECO:0007669"/>
    <property type="project" value="InterPro"/>
</dbReference>
<dbReference type="FunFam" id="3.40.50.620:FF:000457">
    <property type="entry name" value="Predicted protein"/>
    <property type="match status" value="1"/>
</dbReference>
<dbReference type="Gene3D" id="3.40.50.620">
    <property type="entry name" value="HUPs"/>
    <property type="match status" value="1"/>
</dbReference>
<evidence type="ECO:0000256" key="6">
    <source>
        <dbReference type="ARBA" id="ARBA00022917"/>
    </source>
</evidence>
<dbReference type="EMBL" id="OB661479">
    <property type="protein sequence ID" value="CAD7228316.1"/>
    <property type="molecule type" value="Genomic_DNA"/>
</dbReference>
<evidence type="ECO:0000313" key="11">
    <source>
        <dbReference type="EMBL" id="CAD7228316.1"/>
    </source>
</evidence>
<evidence type="ECO:0000256" key="5">
    <source>
        <dbReference type="ARBA" id="ARBA00022840"/>
    </source>
</evidence>
<feature type="domain" description="Methionyl/Valyl/Leucyl/Isoleucyl-tRNA synthetase anticodon-binding" evidence="10">
    <location>
        <begin position="245"/>
        <end position="394"/>
    </location>
</feature>
<dbReference type="PANTHER" id="PTHR11946:SF109">
    <property type="entry name" value="VALINE--TRNA LIGASE"/>
    <property type="match status" value="1"/>
</dbReference>
<dbReference type="InterPro" id="IPR009080">
    <property type="entry name" value="tRNAsynth_Ia_anticodon-bd"/>
</dbReference>
<dbReference type="SUPFAM" id="SSF52374">
    <property type="entry name" value="Nucleotidylyl transferase"/>
    <property type="match status" value="1"/>
</dbReference>
<evidence type="ECO:0000256" key="7">
    <source>
        <dbReference type="ARBA" id="ARBA00023146"/>
    </source>
</evidence>
<feature type="domain" description="Aminoacyl-tRNA synthetase class Ia" evidence="9">
    <location>
        <begin position="4"/>
        <end position="198"/>
    </location>
</feature>
<evidence type="ECO:0000256" key="2">
    <source>
        <dbReference type="ARBA" id="ARBA00013169"/>
    </source>
</evidence>
<accession>A0A7R8WB13</accession>
<gene>
    <name evidence="11" type="ORF">CTOB1V02_LOCUS6203</name>
</gene>
<evidence type="ECO:0000256" key="1">
    <source>
        <dbReference type="ARBA" id="ARBA00005594"/>
    </source>
</evidence>
<evidence type="ECO:0000259" key="9">
    <source>
        <dbReference type="Pfam" id="PF00133"/>
    </source>
</evidence>
<keyword evidence="5" id="KW-0067">ATP-binding</keyword>
<dbReference type="SUPFAM" id="SSF47323">
    <property type="entry name" value="Anticodon-binding domain of a subclass of class I aminoacyl-tRNA synthetases"/>
    <property type="match status" value="1"/>
</dbReference>
<keyword evidence="4" id="KW-0547">Nucleotide-binding</keyword>
<dbReference type="InterPro" id="IPR014729">
    <property type="entry name" value="Rossmann-like_a/b/a_fold"/>
</dbReference>
<evidence type="ECO:0000256" key="8">
    <source>
        <dbReference type="ARBA" id="ARBA00029936"/>
    </source>
</evidence>
<keyword evidence="3" id="KW-0436">Ligase</keyword>
<dbReference type="Pfam" id="PF08264">
    <property type="entry name" value="Anticodon_1"/>
    <property type="match status" value="1"/>
</dbReference>
<dbReference type="GO" id="GO:0005829">
    <property type="term" value="C:cytosol"/>
    <property type="evidence" value="ECO:0007669"/>
    <property type="project" value="TreeGrafter"/>
</dbReference>
<dbReference type="PANTHER" id="PTHR11946">
    <property type="entry name" value="VALYL-TRNA SYNTHETASES"/>
    <property type="match status" value="1"/>
</dbReference>
<evidence type="ECO:0000259" key="10">
    <source>
        <dbReference type="Pfam" id="PF08264"/>
    </source>
</evidence>
<dbReference type="GO" id="GO:0005524">
    <property type="term" value="F:ATP binding"/>
    <property type="evidence" value="ECO:0007669"/>
    <property type="project" value="UniProtKB-KW"/>
</dbReference>
<organism evidence="11">
    <name type="scientific">Cyprideis torosa</name>
    <dbReference type="NCBI Taxonomy" id="163714"/>
    <lineage>
        <taxon>Eukaryota</taxon>
        <taxon>Metazoa</taxon>
        <taxon>Ecdysozoa</taxon>
        <taxon>Arthropoda</taxon>
        <taxon>Crustacea</taxon>
        <taxon>Oligostraca</taxon>
        <taxon>Ostracoda</taxon>
        <taxon>Podocopa</taxon>
        <taxon>Podocopida</taxon>
        <taxon>Cytherocopina</taxon>
        <taxon>Cytheroidea</taxon>
        <taxon>Cytherideidae</taxon>
        <taxon>Cyprideis</taxon>
    </lineage>
</organism>
<keyword evidence="7" id="KW-0030">Aminoacyl-tRNA synthetase</keyword>
<dbReference type="FunFam" id="1.10.730.10:FF:000009">
    <property type="entry name" value="Valine--tRNA ligase, mitochondrial"/>
    <property type="match status" value="1"/>
</dbReference>
<dbReference type="InterPro" id="IPR013155">
    <property type="entry name" value="M/V/L/I-tRNA-synth_anticd-bd"/>
</dbReference>
<dbReference type="Gene3D" id="1.10.730.10">
    <property type="entry name" value="Isoleucyl-tRNA Synthetase, Domain 1"/>
    <property type="match status" value="1"/>
</dbReference>
<dbReference type="Pfam" id="PF00133">
    <property type="entry name" value="tRNA-synt_1"/>
    <property type="match status" value="1"/>
</dbReference>
<keyword evidence="6" id="KW-0648">Protein biosynthesis</keyword>
<comment type="similarity">
    <text evidence="1">Belongs to the class-I aminoacyl-tRNA synthetase family.</text>
</comment>
<dbReference type="InterPro" id="IPR002303">
    <property type="entry name" value="Valyl-tRNA_ligase"/>
</dbReference>
<evidence type="ECO:0000256" key="3">
    <source>
        <dbReference type="ARBA" id="ARBA00022598"/>
    </source>
</evidence>
<evidence type="ECO:0000256" key="4">
    <source>
        <dbReference type="ARBA" id="ARBA00022741"/>
    </source>
</evidence>
<dbReference type="InterPro" id="IPR002300">
    <property type="entry name" value="aa-tRNA-synth_Ia"/>
</dbReference>
<dbReference type="CDD" id="cd07962">
    <property type="entry name" value="Anticodon_Ia_Val"/>
    <property type="match status" value="1"/>
</dbReference>
<dbReference type="EC" id="6.1.1.9" evidence="2"/>
<protein>
    <recommendedName>
        <fullName evidence="2">valine--tRNA ligase</fullName>
        <ecNumber evidence="2">6.1.1.9</ecNumber>
    </recommendedName>
    <alternativeName>
        <fullName evidence="8">Valyl-tRNA synthetase</fullName>
    </alternativeName>
</protein>
<feature type="non-terminal residue" evidence="11">
    <location>
        <position position="1"/>
    </location>
</feature>
<dbReference type="PRINTS" id="PR00986">
    <property type="entry name" value="TRNASYNTHVAL"/>
</dbReference>
<sequence length="536" mass="60367">HQRTSEDHWVSGRTEAAALEKAAAQFGLSLEEAKTRLKLEQDEDVLDTWFSAALFPFATLGWPKQTRDLELFFPTQLLETGYDILFFWVARMVFFAQELTGQLPFKEVFLHTIVRDAHGRKMSKSLGNVVDPLDVVTGISLQALQEQLENSNLDPREVEKAKKGLAQDYPNGIPECGTDALRFGLLSYMQSGRDINLDVLRIQGYRFFCNKLWNATKFALKYLGNDYKPLPKMMAPQPSDPEMSRWILSRLAATVSAVNAGLASYEFPAVTTALHGFWLYDLCDVYLESLKPVFASAETSPEVLSQCQETLYTCLDVGLRLLSPIMPFVTEELWQRLQRRQGDETPSICVASYPETDTVPWRDEGLESDVTQLNGVVKAVRSKRADYGIVQKGNATLMVRTDDPMLKTRFQSLSSTLATLSYSSEVQVVPHEQEPPSPKEWFHLPINDKIDAFLKLDIKGSADPALEVTKNMKTVDRLQASLSKLATVMGAGDYEVKVPEAVREANALKKQQMEVELRKVMEAVEFWKLQDQGTTS</sequence>
<reference evidence="11" key="1">
    <citation type="submission" date="2020-11" db="EMBL/GenBank/DDBJ databases">
        <authorList>
            <person name="Tran Van P."/>
        </authorList>
    </citation>
    <scope>NUCLEOTIDE SEQUENCE</scope>
</reference>
<dbReference type="InterPro" id="IPR033705">
    <property type="entry name" value="Anticodon_Ia_Val"/>
</dbReference>
<dbReference type="AlphaFoldDB" id="A0A7R8WB13"/>